<proteinExistence type="predicted"/>
<dbReference type="EMBL" id="BKCJ011517255">
    <property type="protein sequence ID" value="GFD39490.1"/>
    <property type="molecule type" value="Genomic_DNA"/>
</dbReference>
<accession>A0A699VYN8</accession>
<reference evidence="1" key="1">
    <citation type="journal article" date="2019" name="Sci. Rep.">
        <title>Draft genome of Tanacetum cinerariifolium, the natural source of mosquito coil.</title>
        <authorList>
            <person name="Yamashiro T."/>
            <person name="Shiraishi A."/>
            <person name="Satake H."/>
            <person name="Nakayama K."/>
        </authorList>
    </citation>
    <scope>NUCLEOTIDE SEQUENCE</scope>
</reference>
<sequence>MLSKTSKIAYQDLHKIGLGFAKPWYGKKARLSQPSLYCGEEILKPVHPKPLFIPQKELSREQVYWQSPADVSTPATPVKPFVKTRPAPSQVREKLERIKKTFPGFEKLVKDNSVVRPLHVTEAI</sequence>
<gene>
    <name evidence="1" type="ORF">Tci_911459</name>
</gene>
<name>A0A699VYN8_TANCI</name>
<evidence type="ECO:0000313" key="1">
    <source>
        <dbReference type="EMBL" id="GFD39490.1"/>
    </source>
</evidence>
<feature type="non-terminal residue" evidence="1">
    <location>
        <position position="124"/>
    </location>
</feature>
<protein>
    <submittedName>
        <fullName evidence="1">Uncharacterized protein</fullName>
    </submittedName>
</protein>
<dbReference type="AlphaFoldDB" id="A0A699VYN8"/>
<organism evidence="1">
    <name type="scientific">Tanacetum cinerariifolium</name>
    <name type="common">Dalmatian daisy</name>
    <name type="synonym">Chrysanthemum cinerariifolium</name>
    <dbReference type="NCBI Taxonomy" id="118510"/>
    <lineage>
        <taxon>Eukaryota</taxon>
        <taxon>Viridiplantae</taxon>
        <taxon>Streptophyta</taxon>
        <taxon>Embryophyta</taxon>
        <taxon>Tracheophyta</taxon>
        <taxon>Spermatophyta</taxon>
        <taxon>Magnoliopsida</taxon>
        <taxon>eudicotyledons</taxon>
        <taxon>Gunneridae</taxon>
        <taxon>Pentapetalae</taxon>
        <taxon>asterids</taxon>
        <taxon>campanulids</taxon>
        <taxon>Asterales</taxon>
        <taxon>Asteraceae</taxon>
        <taxon>Asteroideae</taxon>
        <taxon>Anthemideae</taxon>
        <taxon>Anthemidinae</taxon>
        <taxon>Tanacetum</taxon>
    </lineage>
</organism>
<comment type="caution">
    <text evidence="1">The sequence shown here is derived from an EMBL/GenBank/DDBJ whole genome shotgun (WGS) entry which is preliminary data.</text>
</comment>